<dbReference type="Pfam" id="PF13229">
    <property type="entry name" value="Beta_helix"/>
    <property type="match status" value="1"/>
</dbReference>
<proteinExistence type="predicted"/>
<dbReference type="InterPro" id="IPR039448">
    <property type="entry name" value="Beta_helix"/>
</dbReference>
<feature type="region of interest" description="Disordered" evidence="1">
    <location>
        <begin position="19"/>
        <end position="97"/>
    </location>
</feature>
<reference evidence="3 4" key="1">
    <citation type="submission" date="2019-03" db="EMBL/GenBank/DDBJ databases">
        <title>Genomic Encyclopedia of Type Strains, Phase IV (KMG-IV): sequencing the most valuable type-strain genomes for metagenomic binning, comparative biology and taxonomic classification.</title>
        <authorList>
            <person name="Goeker M."/>
        </authorList>
    </citation>
    <scope>NUCLEOTIDE SEQUENCE [LARGE SCALE GENOMIC DNA]</scope>
    <source>
        <strain evidence="3 4">DSM 45361</strain>
    </source>
</reference>
<gene>
    <name evidence="3" type="ORF">EV186_1011497</name>
</gene>
<protein>
    <recommendedName>
        <fullName evidence="2">Right handed beta helix domain-containing protein</fullName>
    </recommendedName>
</protein>
<dbReference type="AlphaFoldDB" id="A0A4R6SQG8"/>
<sequence>MFGVVALAAAAVALTACQPRESGHPTPLPPVSSSTTTTTATTTTTTTTPKPTTTTTTTTHQTTTSKPAPGGPVPPGTVPEPGQVGFTGDPASLRVISGPGDLPKGTVWNTGALQVTGDNVTLDGLYIKAGVDYYGHGTLTIRNSIIEGNHFAYAAVMGRSGHLDIRDTTITYKKGDKTPGWPWGDGALHGDSTMTVIRSDISGYPDGVDVGPGDSQFEQNYIHDLARLGTYPDNVHNDGIQNYGGKDLVIKYNRIDISGPNGLAYDGTHQNGAVFIQPDNQTPSINPQIIGNYLRGGGFTLRLEEPMRGAVVTGNRFGPTTGGWGEATRENDVTIAKWSDNLSSTGKVVPAPTN</sequence>
<feature type="compositionally biased region" description="Pro residues" evidence="1">
    <location>
        <begin position="69"/>
        <end position="78"/>
    </location>
</feature>
<comment type="caution">
    <text evidence="3">The sequence shown here is derived from an EMBL/GenBank/DDBJ whole genome shotgun (WGS) entry which is preliminary data.</text>
</comment>
<dbReference type="EMBL" id="SNXZ01000001">
    <property type="protein sequence ID" value="TDQ05523.1"/>
    <property type="molecule type" value="Genomic_DNA"/>
</dbReference>
<feature type="compositionally biased region" description="Low complexity" evidence="1">
    <location>
        <begin position="31"/>
        <end position="68"/>
    </location>
</feature>
<dbReference type="RefSeq" id="WP_208115496.1">
    <property type="nucleotide sequence ID" value="NZ_SNXZ01000001.1"/>
</dbReference>
<dbReference type="SUPFAM" id="SSF51126">
    <property type="entry name" value="Pectin lyase-like"/>
    <property type="match status" value="1"/>
</dbReference>
<dbReference type="InterPro" id="IPR011050">
    <property type="entry name" value="Pectin_lyase_fold/virulence"/>
</dbReference>
<feature type="domain" description="Right handed beta helix" evidence="2">
    <location>
        <begin position="108"/>
        <end position="269"/>
    </location>
</feature>
<accession>A0A4R6SQG8</accession>
<organism evidence="3 4">
    <name type="scientific">Labedaea rhizosphaerae</name>
    <dbReference type="NCBI Taxonomy" id="598644"/>
    <lineage>
        <taxon>Bacteria</taxon>
        <taxon>Bacillati</taxon>
        <taxon>Actinomycetota</taxon>
        <taxon>Actinomycetes</taxon>
        <taxon>Pseudonocardiales</taxon>
        <taxon>Pseudonocardiaceae</taxon>
        <taxon>Labedaea</taxon>
    </lineage>
</organism>
<evidence type="ECO:0000313" key="4">
    <source>
        <dbReference type="Proteomes" id="UP000295444"/>
    </source>
</evidence>
<evidence type="ECO:0000313" key="3">
    <source>
        <dbReference type="EMBL" id="TDQ05523.1"/>
    </source>
</evidence>
<name>A0A4R6SQG8_LABRH</name>
<evidence type="ECO:0000256" key="1">
    <source>
        <dbReference type="SAM" id="MobiDB-lite"/>
    </source>
</evidence>
<evidence type="ECO:0000259" key="2">
    <source>
        <dbReference type="Pfam" id="PF13229"/>
    </source>
</evidence>
<dbReference type="Proteomes" id="UP000295444">
    <property type="component" value="Unassembled WGS sequence"/>
</dbReference>
<keyword evidence="4" id="KW-1185">Reference proteome</keyword>